<name>N9M9M2_9GAMM</name>
<organism evidence="1 2">
    <name type="scientific">Acinetobacter pseudolwoffii</name>
    <dbReference type="NCBI Taxonomy" id="2053287"/>
    <lineage>
        <taxon>Bacteria</taxon>
        <taxon>Pseudomonadati</taxon>
        <taxon>Pseudomonadota</taxon>
        <taxon>Gammaproteobacteria</taxon>
        <taxon>Moraxellales</taxon>
        <taxon>Moraxellaceae</taxon>
        <taxon>Acinetobacter</taxon>
    </lineage>
</organism>
<comment type="caution">
    <text evidence="1">The sequence shown here is derived from an EMBL/GenBank/DDBJ whole genome shotgun (WGS) entry which is preliminary data.</text>
</comment>
<gene>
    <name evidence="1" type="ORF">F906_02087</name>
</gene>
<dbReference type="PATRIC" id="fig|1217709.3.peg.2008"/>
<dbReference type="HOGENOM" id="CLU_2752897_0_0_6"/>
<evidence type="ECO:0000313" key="1">
    <source>
        <dbReference type="EMBL" id="ENW87014.1"/>
    </source>
</evidence>
<sequence length="66" mass="7603">MLEVEWNFYQLIVYMSTWSAVKAATQALGHNPLNVLADALLPEWEDPELPRVIRWPLSVRAGRIIL</sequence>
<evidence type="ECO:0000313" key="2">
    <source>
        <dbReference type="Proteomes" id="UP000023774"/>
    </source>
</evidence>
<reference evidence="1 2" key="1">
    <citation type="submission" date="2013-02" db="EMBL/GenBank/DDBJ databases">
        <title>The Genome Sequence of Acinetobacter sp. NIPH 713.</title>
        <authorList>
            <consortium name="The Broad Institute Genome Sequencing Platform"/>
            <consortium name="The Broad Institute Genome Sequencing Center for Infectious Disease"/>
            <person name="Cerqueira G."/>
            <person name="Feldgarden M."/>
            <person name="Courvalin P."/>
            <person name="Perichon B."/>
            <person name="Grillot-Courvalin C."/>
            <person name="Clermont D."/>
            <person name="Rocha E."/>
            <person name="Yoon E.-J."/>
            <person name="Nemec A."/>
            <person name="Walker B."/>
            <person name="Young S.K."/>
            <person name="Zeng Q."/>
            <person name="Gargeya S."/>
            <person name="Fitzgerald M."/>
            <person name="Haas B."/>
            <person name="Abouelleil A."/>
            <person name="Alvarado L."/>
            <person name="Arachchi H.M."/>
            <person name="Berlin A.M."/>
            <person name="Chapman S.B."/>
            <person name="Dewar J."/>
            <person name="Goldberg J."/>
            <person name="Griggs A."/>
            <person name="Gujja S."/>
            <person name="Hansen M."/>
            <person name="Howarth C."/>
            <person name="Imamovic A."/>
            <person name="Larimer J."/>
            <person name="McCowan C."/>
            <person name="Murphy C."/>
            <person name="Neiman D."/>
            <person name="Pearson M."/>
            <person name="Priest M."/>
            <person name="Roberts A."/>
            <person name="Saif S."/>
            <person name="Shea T."/>
            <person name="Sisk P."/>
            <person name="Sykes S."/>
            <person name="Wortman J."/>
            <person name="Nusbaum C."/>
            <person name="Birren B."/>
        </authorList>
    </citation>
    <scope>NUCLEOTIDE SEQUENCE [LARGE SCALE GENOMIC DNA]</scope>
    <source>
        <strain evidence="1 2">NIPH 713</strain>
    </source>
</reference>
<keyword evidence="2" id="KW-1185">Reference proteome</keyword>
<protein>
    <submittedName>
        <fullName evidence="1">Uncharacterized protein</fullName>
    </submittedName>
</protein>
<proteinExistence type="predicted"/>
<dbReference type="Proteomes" id="UP000023774">
    <property type="component" value="Unassembled WGS sequence"/>
</dbReference>
<accession>N9M9M2</accession>
<dbReference type="Gene3D" id="1.10.10.2560">
    <property type="match status" value="1"/>
</dbReference>
<dbReference type="EMBL" id="APRJ01000011">
    <property type="protein sequence ID" value="ENW87014.1"/>
    <property type="molecule type" value="Genomic_DNA"/>
</dbReference>
<dbReference type="AlphaFoldDB" id="N9M9M2"/>